<accession>A0ABR1Z4E3</accession>
<reference evidence="3 4" key="1">
    <citation type="submission" date="2024-04" db="EMBL/GenBank/DDBJ databases">
        <title>Phyllosticta paracitricarpa is synonymous to the EU quarantine fungus P. citricarpa based on phylogenomic analyses.</title>
        <authorList>
            <consortium name="Lawrence Berkeley National Laboratory"/>
            <person name="Van Ingen-Buijs V.A."/>
            <person name="Van Westerhoven A.C."/>
            <person name="Haridas S."/>
            <person name="Skiadas P."/>
            <person name="Martin F."/>
            <person name="Groenewald J.Z."/>
            <person name="Crous P.W."/>
            <person name="Seidl M.F."/>
        </authorList>
    </citation>
    <scope>NUCLEOTIDE SEQUENCE [LARGE SCALE GENOMIC DNA]</scope>
    <source>
        <strain evidence="3 4">CBS 123374</strain>
    </source>
</reference>
<sequence>MWVVKWVITLLSIFQHHSATITPCAHIQLVRSRYRSLPGYAQWLFVQLHDTSPCAPQPSLQIHNLLLDARRHAYESSPYAMQANPKCSMDNPLVARARKRSKALVESIHRLVWADGFQDKLLKIYYGPLGYGLGAAVLKEVSAEVAAEIEKLTCDLVQELSGWTHRNQLLSSVERESLPSIGGCKANLETAQIMQKLFAEDIEFFFTHSKPDSDEARFLSPAERRIRVCFTAVHERFQALVASASDACDDVEARWHAEMAVPAATTHPIPAIAATNNQGQPPDVPMESKRARAKKSLKNIIGFVISSGKKASSVEQHQSEPDDSTASHVGGVISEPYNTLHWHGPGSRPCLSALPRAPLEELKRRQTKLREDRRRSPQNRATEHASDIAHELHEEQQSGAGEEKKDEASRPASETEVSSAPGRSSHGAGGEEEVVEEEEEEATYTKTEAEILELLGGTMQSLPEAENDPEKRKSWWHQRALRDLEGDR</sequence>
<feature type="region of interest" description="Disordered" evidence="1">
    <location>
        <begin position="272"/>
        <end position="291"/>
    </location>
</feature>
<feature type="chain" id="PRO_5047285754" evidence="2">
    <location>
        <begin position="20"/>
        <end position="488"/>
    </location>
</feature>
<organism evidence="3 4">
    <name type="scientific">Phyllosticta capitalensis</name>
    <dbReference type="NCBI Taxonomy" id="121624"/>
    <lineage>
        <taxon>Eukaryota</taxon>
        <taxon>Fungi</taxon>
        <taxon>Dikarya</taxon>
        <taxon>Ascomycota</taxon>
        <taxon>Pezizomycotina</taxon>
        <taxon>Dothideomycetes</taxon>
        <taxon>Dothideomycetes incertae sedis</taxon>
        <taxon>Botryosphaeriales</taxon>
        <taxon>Phyllostictaceae</taxon>
        <taxon>Phyllosticta</taxon>
    </lineage>
</organism>
<protein>
    <submittedName>
        <fullName evidence="3">Uncharacterized protein</fullName>
    </submittedName>
</protein>
<keyword evidence="4" id="KW-1185">Reference proteome</keyword>
<feature type="region of interest" description="Disordered" evidence="1">
    <location>
        <begin position="308"/>
        <end position="331"/>
    </location>
</feature>
<name>A0ABR1Z4E3_9PEZI</name>
<feature type="compositionally biased region" description="Acidic residues" evidence="1">
    <location>
        <begin position="430"/>
        <end position="442"/>
    </location>
</feature>
<gene>
    <name evidence="3" type="ORF">HDK90DRAFT_37295</name>
</gene>
<feature type="compositionally biased region" description="Basic and acidic residues" evidence="1">
    <location>
        <begin position="364"/>
        <end position="409"/>
    </location>
</feature>
<comment type="caution">
    <text evidence="3">The sequence shown here is derived from an EMBL/GenBank/DDBJ whole genome shotgun (WGS) entry which is preliminary data.</text>
</comment>
<dbReference type="Proteomes" id="UP001492380">
    <property type="component" value="Unassembled WGS sequence"/>
</dbReference>
<feature type="region of interest" description="Disordered" evidence="1">
    <location>
        <begin position="364"/>
        <end position="488"/>
    </location>
</feature>
<dbReference type="EMBL" id="JBBWRZ010000001">
    <property type="protein sequence ID" value="KAK8247258.1"/>
    <property type="molecule type" value="Genomic_DNA"/>
</dbReference>
<feature type="signal peptide" evidence="2">
    <location>
        <begin position="1"/>
        <end position="19"/>
    </location>
</feature>
<evidence type="ECO:0000313" key="3">
    <source>
        <dbReference type="EMBL" id="KAK8247258.1"/>
    </source>
</evidence>
<evidence type="ECO:0000256" key="1">
    <source>
        <dbReference type="SAM" id="MobiDB-lite"/>
    </source>
</evidence>
<keyword evidence="2" id="KW-0732">Signal</keyword>
<proteinExistence type="predicted"/>
<evidence type="ECO:0000256" key="2">
    <source>
        <dbReference type="SAM" id="SignalP"/>
    </source>
</evidence>
<evidence type="ECO:0000313" key="4">
    <source>
        <dbReference type="Proteomes" id="UP001492380"/>
    </source>
</evidence>